<dbReference type="EMBL" id="CP011144">
    <property type="protein sequence ID" value="AKC86223.1"/>
    <property type="molecule type" value="Genomic_DNA"/>
</dbReference>
<protein>
    <recommendedName>
        <fullName evidence="4">Secreted protein</fullName>
    </recommendedName>
</protein>
<organism evidence="2 3">
    <name type="scientific">Pseudoxanthomonas suwonensis</name>
    <dbReference type="NCBI Taxonomy" id="314722"/>
    <lineage>
        <taxon>Bacteria</taxon>
        <taxon>Pseudomonadati</taxon>
        <taxon>Pseudomonadota</taxon>
        <taxon>Gammaproteobacteria</taxon>
        <taxon>Lysobacterales</taxon>
        <taxon>Lysobacteraceae</taxon>
        <taxon>Pseudoxanthomonas</taxon>
    </lineage>
</organism>
<dbReference type="RefSeq" id="WP_052630995.1">
    <property type="nucleotide sequence ID" value="NZ_CP011144.1"/>
</dbReference>
<gene>
    <name evidence="2" type="ORF">WQ53_04975</name>
</gene>
<keyword evidence="1" id="KW-0732">Signal</keyword>
<evidence type="ECO:0008006" key="4">
    <source>
        <dbReference type="Google" id="ProtNLM"/>
    </source>
</evidence>
<keyword evidence="3" id="KW-1185">Reference proteome</keyword>
<evidence type="ECO:0000313" key="3">
    <source>
        <dbReference type="Proteomes" id="UP000033067"/>
    </source>
</evidence>
<evidence type="ECO:0000313" key="2">
    <source>
        <dbReference type="EMBL" id="AKC86223.1"/>
    </source>
</evidence>
<reference evidence="2 3" key="1">
    <citation type="journal article" date="2015" name="Genome Announc.">
        <title>Complete Genome Sequence of Pseudoxanthomonas suwonensis Strain J1, a Cellulose-Degrading Bacterium Isolated from Leaf- and Wood-Enriched Soil.</title>
        <authorList>
            <person name="Hou L."/>
            <person name="Jiang J."/>
            <person name="Xu Z."/>
            <person name="Zhou Y."/>
            <person name="Leung F.C."/>
        </authorList>
    </citation>
    <scope>NUCLEOTIDE SEQUENCE [LARGE SCALE GENOMIC DNA]</scope>
    <source>
        <strain evidence="2 3">J1</strain>
    </source>
</reference>
<dbReference type="PATRIC" id="fig|314722.6.peg.1046"/>
<proteinExistence type="predicted"/>
<feature type="chain" id="PRO_5002416110" description="Secreted protein" evidence="1">
    <location>
        <begin position="26"/>
        <end position="221"/>
    </location>
</feature>
<dbReference type="Proteomes" id="UP000033067">
    <property type="component" value="Chromosome"/>
</dbReference>
<dbReference type="KEGG" id="psuw:WQ53_04975"/>
<dbReference type="AlphaFoldDB" id="A0A0E3YZZ1"/>
<dbReference type="OrthoDB" id="5973422at2"/>
<feature type="signal peptide" evidence="1">
    <location>
        <begin position="1"/>
        <end position="25"/>
    </location>
</feature>
<evidence type="ECO:0000256" key="1">
    <source>
        <dbReference type="SAM" id="SignalP"/>
    </source>
</evidence>
<name>A0A0E3YZZ1_9GAMM</name>
<accession>A0A0E3YZZ1</accession>
<sequence>MKTATTRTWLFGFAAALLLAMPAWAGPPLLCDPFDTAGAPSLAWGGDRWNQPLADYDLDRLATRTEALLAADTPVIARMETLRRAAIYASRDGRIARQLASRLDARIAAAGSGDAKALALFDSGYFLETLQEVVRLQSYDMPGVGPVDTAALRALLAQEDGSARIDRALALRPDDPSMRFAAALVARADQRAGAGAAHAQRARAGAEGDRLLALNIGLISP</sequence>